<dbReference type="InterPro" id="IPR007219">
    <property type="entry name" value="XnlR_reg_dom"/>
</dbReference>
<dbReference type="InterPro" id="IPR050815">
    <property type="entry name" value="TF_fung"/>
</dbReference>
<keyword evidence="4" id="KW-0804">Transcription</keyword>
<dbReference type="GO" id="GO:0005634">
    <property type="term" value="C:nucleus"/>
    <property type="evidence" value="ECO:0007669"/>
    <property type="project" value="UniProtKB-SubCell"/>
</dbReference>
<evidence type="ECO:0000313" key="9">
    <source>
        <dbReference type="Proteomes" id="UP000053958"/>
    </source>
</evidence>
<comment type="caution">
    <text evidence="8">The sequence shown here is derived from an EMBL/GenBank/DDBJ whole genome shotgun (WGS) entry which is preliminary data.</text>
</comment>
<evidence type="ECO:0000256" key="3">
    <source>
        <dbReference type="ARBA" id="ARBA00023015"/>
    </source>
</evidence>
<organism evidence="8 9">
    <name type="scientific">Rasamsonia emersonii (strain ATCC 16479 / CBS 393.64 / IMI 116815)</name>
    <dbReference type="NCBI Taxonomy" id="1408163"/>
    <lineage>
        <taxon>Eukaryota</taxon>
        <taxon>Fungi</taxon>
        <taxon>Dikarya</taxon>
        <taxon>Ascomycota</taxon>
        <taxon>Pezizomycotina</taxon>
        <taxon>Eurotiomycetes</taxon>
        <taxon>Eurotiomycetidae</taxon>
        <taxon>Eurotiales</taxon>
        <taxon>Trichocomaceae</taxon>
        <taxon>Rasamsonia</taxon>
    </lineage>
</organism>
<dbReference type="GO" id="GO:0000981">
    <property type="term" value="F:DNA-binding transcription factor activity, RNA polymerase II-specific"/>
    <property type="evidence" value="ECO:0007669"/>
    <property type="project" value="InterPro"/>
</dbReference>
<dbReference type="RefSeq" id="XP_013323594.1">
    <property type="nucleotide sequence ID" value="XM_013468140.1"/>
</dbReference>
<keyword evidence="5" id="KW-0539">Nucleus</keyword>
<dbReference type="CDD" id="cd12148">
    <property type="entry name" value="fungal_TF_MHR"/>
    <property type="match status" value="1"/>
</dbReference>
<evidence type="ECO:0000313" key="8">
    <source>
        <dbReference type="EMBL" id="KKA16982.1"/>
    </source>
</evidence>
<dbReference type="GeneID" id="25321326"/>
<dbReference type="SMART" id="SM00906">
    <property type="entry name" value="Fungal_trans"/>
    <property type="match status" value="1"/>
</dbReference>
<name>A0A0F4YFF4_RASE3</name>
<reference evidence="8 9" key="1">
    <citation type="submission" date="2015-04" db="EMBL/GenBank/DDBJ databases">
        <authorList>
            <person name="Heijne W.H."/>
            <person name="Fedorova N.D."/>
            <person name="Nierman W.C."/>
            <person name="Vollebregt A.W."/>
            <person name="Zhao Z."/>
            <person name="Wu L."/>
            <person name="Kumar M."/>
            <person name="Stam H."/>
            <person name="van den Berg M.A."/>
            <person name="Pel H.J."/>
        </authorList>
    </citation>
    <scope>NUCLEOTIDE SEQUENCE [LARGE SCALE GENOMIC DNA]</scope>
    <source>
        <strain evidence="8 9">CBS 393.64</strain>
    </source>
</reference>
<dbReference type="OrthoDB" id="4222536at2759"/>
<evidence type="ECO:0000256" key="1">
    <source>
        <dbReference type="ARBA" id="ARBA00004123"/>
    </source>
</evidence>
<accession>A0A0F4YFF4</accession>
<comment type="subcellular location">
    <subcellularLocation>
        <location evidence="1">Nucleus</location>
    </subcellularLocation>
</comment>
<dbReference type="GO" id="GO:0006351">
    <property type="term" value="P:DNA-templated transcription"/>
    <property type="evidence" value="ECO:0007669"/>
    <property type="project" value="InterPro"/>
</dbReference>
<evidence type="ECO:0000256" key="4">
    <source>
        <dbReference type="ARBA" id="ARBA00023163"/>
    </source>
</evidence>
<keyword evidence="2" id="KW-0479">Metal-binding</keyword>
<evidence type="ECO:0000256" key="2">
    <source>
        <dbReference type="ARBA" id="ARBA00022723"/>
    </source>
</evidence>
<dbReference type="EMBL" id="LASV01000722">
    <property type="protein sequence ID" value="KKA16982.1"/>
    <property type="molecule type" value="Genomic_DNA"/>
</dbReference>
<dbReference type="Pfam" id="PF04082">
    <property type="entry name" value="Fungal_trans"/>
    <property type="match status" value="1"/>
</dbReference>
<gene>
    <name evidence="8" type="ORF">T310_9388</name>
</gene>
<dbReference type="Proteomes" id="UP000053958">
    <property type="component" value="Unassembled WGS sequence"/>
</dbReference>
<keyword evidence="3" id="KW-0805">Transcription regulation</keyword>
<evidence type="ECO:0000259" key="7">
    <source>
        <dbReference type="SMART" id="SM00906"/>
    </source>
</evidence>
<dbReference type="AlphaFoldDB" id="A0A0F4YFF4"/>
<protein>
    <submittedName>
        <fullName evidence="8">3-dehydroquinate dehydratase I</fullName>
    </submittedName>
</protein>
<proteinExistence type="predicted"/>
<dbReference type="PANTHER" id="PTHR47338:SF7">
    <property type="entry name" value="ZN(II)2CYS6 TRANSCRIPTION FACTOR (EUROFUNG)"/>
    <property type="match status" value="1"/>
</dbReference>
<feature type="compositionally biased region" description="Polar residues" evidence="6">
    <location>
        <begin position="584"/>
        <end position="600"/>
    </location>
</feature>
<dbReference type="STRING" id="1408163.A0A0F4YFF4"/>
<dbReference type="PANTHER" id="PTHR47338">
    <property type="entry name" value="ZN(II)2CYS6 TRANSCRIPTION FACTOR (EUROFUNG)-RELATED"/>
    <property type="match status" value="1"/>
</dbReference>
<sequence>MPPFRRALRIQRRYVVTVGGTPAVTANVLVSAARSITISMTARMPKSLKGGVGSASRVAPVLRERFAVPGSSHFELSRSGIHSSDPKAGQDKLAGTTIFSKNEIPSSLLSGTNVALPSLPQIMDAIEVFFSRICPLPLYSFLHKETLIRQINAGIADPAIILAVCGVSAQLHSSIPAERGRSEAWTDAAERLIMTNLHSPSIFRLQALLLVTRQRLEAKMLSKAFMLTALASRFAFALRLNYERPKLGFSAQECRRRLMWSVFLLDGLWSGGLNEFTTCSFETVHLELPSSEKDFKNCVPPLCHEADPQSETYPDLLAPCLRLSIIRRDILKYTKMTLWEPDTPEALQESVRAFERRLHEFQSELSLSASFCAENLEYYASTPWLTRYIHIHTSWHQANCDIFRFFLAGYKEAIPQSLLNRIDPEFVLYAMEKCLAHAVAMTDVFSSVLQLDRELPPMDNDIAICAYHCTRVILYCLRNNVGRNPLTLEAGLRRASVCLQAVTRIFGMSPAPRIMREAMEKMLSCFKDSETLDDDSALPDTDNNNPAPVSNAARIRQKLSIHSLVRQASFVDDSPIVASAAVSKEQSITEPSRNETTTSKGVERYGDSNTVPDPIIGGGLSVDNGLILQNTEQALDPGLIWQNPFQQEQGSLDFFIESEDQHWRDAWALFDGHNDASLWNLEIP</sequence>
<evidence type="ECO:0000256" key="5">
    <source>
        <dbReference type="ARBA" id="ARBA00023242"/>
    </source>
</evidence>
<dbReference type="GO" id="GO:0003677">
    <property type="term" value="F:DNA binding"/>
    <property type="evidence" value="ECO:0007669"/>
    <property type="project" value="InterPro"/>
</dbReference>
<feature type="region of interest" description="Disordered" evidence="6">
    <location>
        <begin position="582"/>
        <end position="612"/>
    </location>
</feature>
<dbReference type="GO" id="GO:0008270">
    <property type="term" value="F:zinc ion binding"/>
    <property type="evidence" value="ECO:0007669"/>
    <property type="project" value="InterPro"/>
</dbReference>
<feature type="domain" description="Xylanolytic transcriptional activator regulatory" evidence="7">
    <location>
        <begin position="224"/>
        <end position="295"/>
    </location>
</feature>
<keyword evidence="9" id="KW-1185">Reference proteome</keyword>
<evidence type="ECO:0000256" key="6">
    <source>
        <dbReference type="SAM" id="MobiDB-lite"/>
    </source>
</evidence>